<dbReference type="PANTHER" id="PTHR47129">
    <property type="entry name" value="QUINONE OXIDOREDUCTASE 2"/>
    <property type="match status" value="1"/>
</dbReference>
<dbReference type="RefSeq" id="WP_379572952.1">
    <property type="nucleotide sequence ID" value="NZ_JBHUFV010000022.1"/>
</dbReference>
<dbReference type="EMBL" id="JBHUFV010000022">
    <property type="protein sequence ID" value="MFD1932911.1"/>
    <property type="molecule type" value="Genomic_DNA"/>
</dbReference>
<sequence length="269" mass="28120">MILVTGASGALGRLIVKGLADRDDVVIGSRTPEHGRRRIDFDDPATLVEGFRGIDILLLISAGYGEDDVVIARHEAAISAAEKAGVGHIVYTSLSGDGDHLTYALPHRWTERRLQRGTTAWTILRNGLYAEFFGGLTIPDADGTITAPLGDGRLSAVCREDLADVAVKVTLEAAAHAGRTYELVGEEAIGGADVAAALGATYEPVTLAEARAAIAGLGLEPFQAPMIMSTYSSIAGGFMSGTAGDLRTLLGGEPRNALDVIAPNRPTRS</sequence>
<dbReference type="InterPro" id="IPR016040">
    <property type="entry name" value="NAD(P)-bd_dom"/>
</dbReference>
<dbReference type="Proteomes" id="UP001597368">
    <property type="component" value="Unassembled WGS sequence"/>
</dbReference>
<dbReference type="Gene3D" id="3.90.25.10">
    <property type="entry name" value="UDP-galactose 4-epimerase, domain 1"/>
    <property type="match status" value="1"/>
</dbReference>
<dbReference type="Gene3D" id="3.40.50.720">
    <property type="entry name" value="NAD(P)-binding Rossmann-like Domain"/>
    <property type="match status" value="1"/>
</dbReference>
<dbReference type="InterPro" id="IPR036291">
    <property type="entry name" value="NAD(P)-bd_dom_sf"/>
</dbReference>
<dbReference type="Pfam" id="PF13460">
    <property type="entry name" value="NAD_binding_10"/>
    <property type="match status" value="1"/>
</dbReference>
<evidence type="ECO:0000313" key="2">
    <source>
        <dbReference type="EMBL" id="MFD1932911.1"/>
    </source>
</evidence>
<organism evidence="2 3">
    <name type="scientific">Nonomuraea mangrovi</name>
    <dbReference type="NCBI Taxonomy" id="2316207"/>
    <lineage>
        <taxon>Bacteria</taxon>
        <taxon>Bacillati</taxon>
        <taxon>Actinomycetota</taxon>
        <taxon>Actinomycetes</taxon>
        <taxon>Streptosporangiales</taxon>
        <taxon>Streptosporangiaceae</taxon>
        <taxon>Nonomuraea</taxon>
    </lineage>
</organism>
<comment type="caution">
    <text evidence="2">The sequence shown here is derived from an EMBL/GenBank/DDBJ whole genome shotgun (WGS) entry which is preliminary data.</text>
</comment>
<protein>
    <submittedName>
        <fullName evidence="2">NAD(P)H-binding protein</fullName>
    </submittedName>
</protein>
<reference evidence="3" key="1">
    <citation type="journal article" date="2019" name="Int. J. Syst. Evol. Microbiol.">
        <title>The Global Catalogue of Microorganisms (GCM) 10K type strain sequencing project: providing services to taxonomists for standard genome sequencing and annotation.</title>
        <authorList>
            <consortium name="The Broad Institute Genomics Platform"/>
            <consortium name="The Broad Institute Genome Sequencing Center for Infectious Disease"/>
            <person name="Wu L."/>
            <person name="Ma J."/>
        </authorList>
    </citation>
    <scope>NUCLEOTIDE SEQUENCE [LARGE SCALE GENOMIC DNA]</scope>
    <source>
        <strain evidence="3">ICMP 6774ER</strain>
    </source>
</reference>
<evidence type="ECO:0000259" key="1">
    <source>
        <dbReference type="Pfam" id="PF13460"/>
    </source>
</evidence>
<keyword evidence="3" id="KW-1185">Reference proteome</keyword>
<feature type="domain" description="NAD(P)-binding" evidence="1">
    <location>
        <begin position="6"/>
        <end position="169"/>
    </location>
</feature>
<evidence type="ECO:0000313" key="3">
    <source>
        <dbReference type="Proteomes" id="UP001597368"/>
    </source>
</evidence>
<name>A0ABW4STU0_9ACTN</name>
<accession>A0ABW4STU0</accession>
<dbReference type="PANTHER" id="PTHR47129:SF1">
    <property type="entry name" value="NMRA-LIKE DOMAIN-CONTAINING PROTEIN"/>
    <property type="match status" value="1"/>
</dbReference>
<dbReference type="SUPFAM" id="SSF51735">
    <property type="entry name" value="NAD(P)-binding Rossmann-fold domains"/>
    <property type="match status" value="1"/>
</dbReference>
<proteinExistence type="predicted"/>
<gene>
    <name evidence="2" type="ORF">ACFSKW_15655</name>
</gene>
<dbReference type="InterPro" id="IPR052718">
    <property type="entry name" value="NmrA-type_oxidoreductase"/>
</dbReference>